<evidence type="ECO:0008006" key="2">
    <source>
        <dbReference type="Google" id="ProtNLM"/>
    </source>
</evidence>
<dbReference type="RefSeq" id="WP_369232428.1">
    <property type="nucleotide sequence ID" value="NZ_CP163435.1"/>
</dbReference>
<sequence length="254" mass="28127">MTRPELYVRAAQLYERAGLPIDAVRCYREGGASRAAADLLVGMGEYAEAVEEYRRAEVPVMAAWILAHHLADPVTAKATVLPPTWRGRYGLERVRNLLRAASPSDEIARFEDVLRPDLRGRLILARCELAEGGGHRDVLPVLRQARAALADAAAPYDPFVEEWAVAVAECAGRFDQVAVLFAASVRGHRLGAAQRWQEWARRVLGVELSIPSPEQRHVDVPVSQSWSEVADAVWLVHSMRRGVTPSERPPPLHP</sequence>
<organism evidence="1">
    <name type="scientific">Streptomyces sp. R21</name>
    <dbReference type="NCBI Taxonomy" id="3238627"/>
    <lineage>
        <taxon>Bacteria</taxon>
        <taxon>Bacillati</taxon>
        <taxon>Actinomycetota</taxon>
        <taxon>Actinomycetes</taxon>
        <taxon>Kitasatosporales</taxon>
        <taxon>Streptomycetaceae</taxon>
        <taxon>Streptomyces</taxon>
    </lineage>
</organism>
<accession>A0AB39P5U5</accession>
<gene>
    <name evidence="1" type="ORF">AB5J56_10835</name>
</gene>
<protein>
    <recommendedName>
        <fullName evidence="2">Tetratricopeptide repeat protein</fullName>
    </recommendedName>
</protein>
<name>A0AB39P5U5_9ACTN</name>
<reference evidence="1" key="1">
    <citation type="submission" date="2024-07" db="EMBL/GenBank/DDBJ databases">
        <authorList>
            <person name="Yu S.T."/>
        </authorList>
    </citation>
    <scope>NUCLEOTIDE SEQUENCE</scope>
    <source>
        <strain evidence="1">R21</strain>
    </source>
</reference>
<dbReference type="AlphaFoldDB" id="A0AB39P5U5"/>
<proteinExistence type="predicted"/>
<evidence type="ECO:0000313" key="1">
    <source>
        <dbReference type="EMBL" id="XDQ25146.1"/>
    </source>
</evidence>
<dbReference type="EMBL" id="CP163435">
    <property type="protein sequence ID" value="XDQ25146.1"/>
    <property type="molecule type" value="Genomic_DNA"/>
</dbReference>